<evidence type="ECO:0000256" key="1">
    <source>
        <dbReference type="ARBA" id="ARBA00005964"/>
    </source>
</evidence>
<dbReference type="PROSITE" id="PS00122">
    <property type="entry name" value="CARBOXYLESTERASE_B_1"/>
    <property type="match status" value="1"/>
</dbReference>
<dbReference type="InterPro" id="IPR019826">
    <property type="entry name" value="Carboxylesterase_B_AS"/>
</dbReference>
<dbReference type="InterPro" id="IPR029058">
    <property type="entry name" value="AB_hydrolase_fold"/>
</dbReference>
<comment type="similarity">
    <text evidence="1 3">Belongs to the type-B carboxylesterase/lipase family.</text>
</comment>
<feature type="signal peptide" evidence="3">
    <location>
        <begin position="1"/>
        <end position="19"/>
    </location>
</feature>
<dbReference type="InterPro" id="IPR050309">
    <property type="entry name" value="Type-B_Carboxylest/Lipase"/>
</dbReference>
<accession>A0A9P4HFB5</accession>
<dbReference type="Pfam" id="PF00135">
    <property type="entry name" value="COesterase"/>
    <property type="match status" value="1"/>
</dbReference>
<dbReference type="Proteomes" id="UP000799777">
    <property type="component" value="Unassembled WGS sequence"/>
</dbReference>
<dbReference type="GO" id="GO:0016787">
    <property type="term" value="F:hydrolase activity"/>
    <property type="evidence" value="ECO:0007669"/>
    <property type="project" value="UniProtKB-KW"/>
</dbReference>
<dbReference type="InterPro" id="IPR002018">
    <property type="entry name" value="CarbesteraseB"/>
</dbReference>
<dbReference type="PANTHER" id="PTHR11559">
    <property type="entry name" value="CARBOXYLESTERASE"/>
    <property type="match status" value="1"/>
</dbReference>
<feature type="chain" id="PRO_5040544490" description="Carboxylic ester hydrolase" evidence="3">
    <location>
        <begin position="20"/>
        <end position="424"/>
    </location>
</feature>
<protein>
    <recommendedName>
        <fullName evidence="3">Carboxylic ester hydrolase</fullName>
        <ecNumber evidence="3">3.1.1.-</ecNumber>
    </recommendedName>
</protein>
<dbReference type="AlphaFoldDB" id="A0A9P4HFB5"/>
<comment type="caution">
    <text evidence="5">The sequence shown here is derived from an EMBL/GenBank/DDBJ whole genome shotgun (WGS) entry which is preliminary data.</text>
</comment>
<evidence type="ECO:0000313" key="5">
    <source>
        <dbReference type="EMBL" id="KAF2033012.1"/>
    </source>
</evidence>
<dbReference type="Gene3D" id="3.40.50.1820">
    <property type="entry name" value="alpha/beta hydrolase"/>
    <property type="match status" value="2"/>
</dbReference>
<dbReference type="SUPFAM" id="SSF53474">
    <property type="entry name" value="alpha/beta-Hydrolases"/>
    <property type="match status" value="1"/>
</dbReference>
<name>A0A9P4HFB5_9PLEO</name>
<evidence type="ECO:0000256" key="3">
    <source>
        <dbReference type="RuleBase" id="RU361235"/>
    </source>
</evidence>
<keyword evidence="2 3" id="KW-0378">Hydrolase</keyword>
<organism evidence="5 6">
    <name type="scientific">Setomelanomma holmii</name>
    <dbReference type="NCBI Taxonomy" id="210430"/>
    <lineage>
        <taxon>Eukaryota</taxon>
        <taxon>Fungi</taxon>
        <taxon>Dikarya</taxon>
        <taxon>Ascomycota</taxon>
        <taxon>Pezizomycotina</taxon>
        <taxon>Dothideomycetes</taxon>
        <taxon>Pleosporomycetidae</taxon>
        <taxon>Pleosporales</taxon>
        <taxon>Pleosporineae</taxon>
        <taxon>Phaeosphaeriaceae</taxon>
        <taxon>Setomelanomma</taxon>
    </lineage>
</organism>
<evidence type="ECO:0000256" key="2">
    <source>
        <dbReference type="ARBA" id="ARBA00022801"/>
    </source>
</evidence>
<dbReference type="EMBL" id="ML978169">
    <property type="protein sequence ID" value="KAF2033012.1"/>
    <property type="molecule type" value="Genomic_DNA"/>
</dbReference>
<evidence type="ECO:0000259" key="4">
    <source>
        <dbReference type="Pfam" id="PF00135"/>
    </source>
</evidence>
<reference evidence="5" key="1">
    <citation type="journal article" date="2020" name="Stud. Mycol.">
        <title>101 Dothideomycetes genomes: a test case for predicting lifestyles and emergence of pathogens.</title>
        <authorList>
            <person name="Haridas S."/>
            <person name="Albert R."/>
            <person name="Binder M."/>
            <person name="Bloem J."/>
            <person name="Labutti K."/>
            <person name="Salamov A."/>
            <person name="Andreopoulos B."/>
            <person name="Baker S."/>
            <person name="Barry K."/>
            <person name="Bills G."/>
            <person name="Bluhm B."/>
            <person name="Cannon C."/>
            <person name="Castanera R."/>
            <person name="Culley D."/>
            <person name="Daum C."/>
            <person name="Ezra D."/>
            <person name="Gonzalez J."/>
            <person name="Henrissat B."/>
            <person name="Kuo A."/>
            <person name="Liang C."/>
            <person name="Lipzen A."/>
            <person name="Lutzoni F."/>
            <person name="Magnuson J."/>
            <person name="Mondo S."/>
            <person name="Nolan M."/>
            <person name="Ohm R."/>
            <person name="Pangilinan J."/>
            <person name="Park H.-J."/>
            <person name="Ramirez L."/>
            <person name="Alfaro M."/>
            <person name="Sun H."/>
            <person name="Tritt A."/>
            <person name="Yoshinaga Y."/>
            <person name="Zwiers L.-H."/>
            <person name="Turgeon B."/>
            <person name="Goodwin S."/>
            <person name="Spatafora J."/>
            <person name="Crous P."/>
            <person name="Grigoriev I."/>
        </authorList>
    </citation>
    <scope>NUCLEOTIDE SEQUENCE</scope>
    <source>
        <strain evidence="5">CBS 110217</strain>
    </source>
</reference>
<dbReference type="EC" id="3.1.1.-" evidence="3"/>
<evidence type="ECO:0000313" key="6">
    <source>
        <dbReference type="Proteomes" id="UP000799777"/>
    </source>
</evidence>
<dbReference type="OrthoDB" id="408631at2759"/>
<sequence length="424" mass="45329">MRVISLTASALAPVSLASAALYNQVIDTAYGPVQGIPAFSSQPHTNISNWVEITDCLNLNVWTSANSTQEKCPVMIWSYPAGGSAAQPLFDGADMAAKGMVYLNAEMLETVGHNVSGNWAMLGQFAILNRVHENIGAFGGDPERITVAGQSAGSAATYHMLNSPLTKGLIKGAIIESGVRYPRDPLCSALAENYRNMSTALATGETLMSYFNTSSIADLRALLTAQLNAYSGSGGPANPVPVLTGNTRDESGAELPINITLAQYKTDLETRYGSIYAAKFLEAFPAANDSSAAAGEAFNAHYAATSRVGTYSFAEGRNAAPATLEVSIYTYFWTHTPPGQDRGAYRESEINYVLNNLYGTDSPYWANFVKNQDPNVGKSVGVEWKPTTGGEEVVMQLEDGFGEMGIATEGQVGLFREWIVPYSI</sequence>
<feature type="domain" description="Carboxylesterase type B" evidence="4">
    <location>
        <begin position="52"/>
        <end position="181"/>
    </location>
</feature>
<keyword evidence="6" id="KW-1185">Reference proteome</keyword>
<keyword evidence="3" id="KW-0732">Signal</keyword>
<gene>
    <name evidence="5" type="ORF">EK21DRAFT_98578</name>
</gene>
<proteinExistence type="inferred from homology"/>